<dbReference type="GO" id="GO:0005524">
    <property type="term" value="F:ATP binding"/>
    <property type="evidence" value="ECO:0007669"/>
    <property type="project" value="UniProtKB-UniRule"/>
</dbReference>
<dbReference type="InterPro" id="IPR011761">
    <property type="entry name" value="ATP-grasp"/>
</dbReference>
<evidence type="ECO:0000256" key="1">
    <source>
        <dbReference type="PROSITE-ProRule" id="PRU00409"/>
    </source>
</evidence>
<feature type="domain" description="ATP-grasp" evidence="2">
    <location>
        <begin position="117"/>
        <end position="320"/>
    </location>
</feature>
<evidence type="ECO:0000259" key="2">
    <source>
        <dbReference type="PROSITE" id="PS50975"/>
    </source>
</evidence>
<dbReference type="EMBL" id="JAFIMR010000069">
    <property type="protein sequence ID" value="KAI1850509.1"/>
    <property type="molecule type" value="Genomic_DNA"/>
</dbReference>
<accession>A0A9Q0AIN2</accession>
<protein>
    <recommendedName>
        <fullName evidence="2">ATP-grasp domain-containing protein</fullName>
    </recommendedName>
</protein>
<dbReference type="OrthoDB" id="186626at2759"/>
<dbReference type="PROSITE" id="PS50975">
    <property type="entry name" value="ATP_GRASP"/>
    <property type="match status" value="1"/>
</dbReference>
<comment type="caution">
    <text evidence="3">The sequence shown here is derived from an EMBL/GenBank/DDBJ whole genome shotgun (WGS) entry which is preliminary data.</text>
</comment>
<keyword evidence="1" id="KW-0547">Nucleotide-binding</keyword>
<proteinExistence type="predicted"/>
<evidence type="ECO:0000313" key="4">
    <source>
        <dbReference type="Proteomes" id="UP000829685"/>
    </source>
</evidence>
<sequence>MTKGLTLARAFYLTGHRVIGADFESTGIPCSGRFSHSISVFRTLQKQNAANTKAEYTHQVLRIIKDEGIDLWVSCSGVATSLDDARAKELIEESTPCKCVQFGVRETALLHQKDSFMREADQLGLAVPQTYSVSSTEDVLQVLSNNRNTYPERKFILKTVDVDDVHRGDMSLLPFRSDFETQEHVVHLPISPSKPWILQEYIPGGEEYCSHSLVVRGEVKCFVACPSAELLMHYRALPRTSPLSRAMLAFTREFVLRSAHPELLTGHLSFDFMVKDTSISEKGLARSIYAIECNPRAHTAVVLFAQKGHEMEEMVEAYISTLEKAPADPQVVFQQDGLSEDSIITPSSPLPRYWIGHDLVSLVFHPAIHWVMGKLKASDFLESCEVFVVHVVSWKEAIFETWDPVPVFALYHIYWTLTIFSAWLWGQRWSRLNVSTTKVFAS</sequence>
<evidence type="ECO:0000313" key="3">
    <source>
        <dbReference type="EMBL" id="KAI1850509.1"/>
    </source>
</evidence>
<name>A0A9Q0AIN2_9PEZI</name>
<dbReference type="Gene3D" id="3.30.470.20">
    <property type="entry name" value="ATP-grasp fold, B domain"/>
    <property type="match status" value="1"/>
</dbReference>
<dbReference type="AlphaFoldDB" id="A0A9Q0AIN2"/>
<dbReference type="Proteomes" id="UP000829685">
    <property type="component" value="Unassembled WGS sequence"/>
</dbReference>
<dbReference type="SUPFAM" id="SSF56059">
    <property type="entry name" value="Glutathione synthetase ATP-binding domain-like"/>
    <property type="match status" value="1"/>
</dbReference>
<keyword evidence="4" id="KW-1185">Reference proteome</keyword>
<gene>
    <name evidence="3" type="ORF">JX265_013401</name>
</gene>
<dbReference type="GO" id="GO:0046872">
    <property type="term" value="F:metal ion binding"/>
    <property type="evidence" value="ECO:0007669"/>
    <property type="project" value="InterPro"/>
</dbReference>
<reference evidence="3" key="1">
    <citation type="submission" date="2021-03" db="EMBL/GenBank/DDBJ databases">
        <title>Revisited historic fungal species revealed as producer of novel bioactive compounds through whole genome sequencing and comparative genomics.</title>
        <authorList>
            <person name="Vignolle G.A."/>
            <person name="Hochenegger N."/>
            <person name="Mach R.L."/>
            <person name="Mach-Aigner A.R."/>
            <person name="Javad Rahimi M."/>
            <person name="Salim K.A."/>
            <person name="Chan C.M."/>
            <person name="Lim L.B.L."/>
            <person name="Cai F."/>
            <person name="Druzhinina I.S."/>
            <person name="U'Ren J.M."/>
            <person name="Derntl C."/>
        </authorList>
    </citation>
    <scope>NUCLEOTIDE SEQUENCE</scope>
    <source>
        <strain evidence="3">TUCIM 5799</strain>
    </source>
</reference>
<organism evidence="3 4">
    <name type="scientific">Neoarthrinium moseri</name>
    <dbReference type="NCBI Taxonomy" id="1658444"/>
    <lineage>
        <taxon>Eukaryota</taxon>
        <taxon>Fungi</taxon>
        <taxon>Dikarya</taxon>
        <taxon>Ascomycota</taxon>
        <taxon>Pezizomycotina</taxon>
        <taxon>Sordariomycetes</taxon>
        <taxon>Xylariomycetidae</taxon>
        <taxon>Amphisphaeriales</taxon>
        <taxon>Apiosporaceae</taxon>
        <taxon>Neoarthrinium</taxon>
    </lineage>
</organism>
<keyword evidence="1" id="KW-0067">ATP-binding</keyword>